<dbReference type="SUPFAM" id="SSF47954">
    <property type="entry name" value="Cyclin-like"/>
    <property type="match status" value="1"/>
</dbReference>
<reference evidence="2 3" key="1">
    <citation type="journal article" date="2011" name="J. Bacteriol.">
        <title>Complete genome sequence of the thermoacidophilic crenarchaeon Thermoproteus uzoniensis 768-20.</title>
        <authorList>
            <person name="Mardanov A.V."/>
            <person name="Gumerov V.M."/>
            <person name="Beletsky A.V."/>
            <person name="Prokofeva M.I."/>
            <person name="Bonch-Osmolovskaya E.A."/>
            <person name="Ravin N.V."/>
            <person name="Skryabin K.G."/>
        </authorList>
    </citation>
    <scope>NUCLEOTIDE SEQUENCE [LARGE SCALE GENOMIC DNA]</scope>
    <source>
        <strain evidence="2 3">768-20</strain>
    </source>
</reference>
<dbReference type="Pfam" id="PF00382">
    <property type="entry name" value="TFIIB"/>
    <property type="match status" value="1"/>
</dbReference>
<dbReference type="eggNOG" id="arCOG05559">
    <property type="taxonomic scope" value="Archaea"/>
</dbReference>
<dbReference type="GO" id="GO:0017025">
    <property type="term" value="F:TBP-class protein binding"/>
    <property type="evidence" value="ECO:0007669"/>
    <property type="project" value="InterPro"/>
</dbReference>
<dbReference type="InterPro" id="IPR036915">
    <property type="entry name" value="Cyclin-like_sf"/>
</dbReference>
<dbReference type="HOGENOM" id="CLU_1656936_0_0_2"/>
<dbReference type="STRING" id="999630.TUZN_1569"/>
<protein>
    <recommendedName>
        <fullName evidence="1">Transcription factor TFIIB cyclin-like domain-containing protein</fullName>
    </recommendedName>
</protein>
<name>F2L2I9_THEU7</name>
<evidence type="ECO:0000313" key="2">
    <source>
        <dbReference type="EMBL" id="AEA13037.1"/>
    </source>
</evidence>
<accession>F2L2I9</accession>
<evidence type="ECO:0000259" key="1">
    <source>
        <dbReference type="Pfam" id="PF00382"/>
    </source>
</evidence>
<gene>
    <name evidence="2" type="ordered locus">TUZN_1569</name>
</gene>
<keyword evidence="3" id="KW-1185">Reference proteome</keyword>
<proteinExistence type="predicted"/>
<dbReference type="EMBL" id="CP002590">
    <property type="protein sequence ID" value="AEA13037.1"/>
    <property type="molecule type" value="Genomic_DNA"/>
</dbReference>
<dbReference type="InterPro" id="IPR013150">
    <property type="entry name" value="TFIIB_cyclin"/>
</dbReference>
<dbReference type="KEGG" id="tuz:TUZN_1569"/>
<dbReference type="CDD" id="cd00043">
    <property type="entry name" value="CYCLIN_SF"/>
    <property type="match status" value="1"/>
</dbReference>
<organism evidence="2 3">
    <name type="scientific">Thermoproteus uzoniensis (strain 768-20)</name>
    <dbReference type="NCBI Taxonomy" id="999630"/>
    <lineage>
        <taxon>Archaea</taxon>
        <taxon>Thermoproteota</taxon>
        <taxon>Thermoprotei</taxon>
        <taxon>Thermoproteales</taxon>
        <taxon>Thermoproteaceae</taxon>
        <taxon>Thermoproteus</taxon>
    </lineage>
</organism>
<dbReference type="Gene3D" id="1.10.472.10">
    <property type="entry name" value="Cyclin-like"/>
    <property type="match status" value="1"/>
</dbReference>
<sequence>MGPVLYVPRQNVQTPYVIRKISLKFLLYRLNKETIIYSNKIKYKEKIKQYIELLVKDLEAPIYVLDNSIKILESIDKRKIQGKNPRVVAATIFYLVSNRYGLSYDKENIAKRLNISKLSIRDTAVYLRKICKELR</sequence>
<evidence type="ECO:0000313" key="3">
    <source>
        <dbReference type="Proteomes" id="UP000008138"/>
    </source>
</evidence>
<feature type="domain" description="Transcription factor TFIIB cyclin-like" evidence="1">
    <location>
        <begin position="48"/>
        <end position="123"/>
    </location>
</feature>
<dbReference type="Proteomes" id="UP000008138">
    <property type="component" value="Chromosome"/>
</dbReference>
<dbReference type="AlphaFoldDB" id="F2L2I9"/>
<reference key="2">
    <citation type="submission" date="2011-03" db="EMBL/GenBank/DDBJ databases">
        <title>Complete genome sequence of the thermoacidophilic crenarchaeon Thermoproteus uzoniensis 768-20.</title>
        <authorList>
            <person name="Mardanov A.V."/>
            <person name="Gumerov V.M."/>
            <person name="Beletsky A.V."/>
            <person name="Prokofeva M.I."/>
            <person name="Bonch-Osmolovskaya E.A."/>
            <person name="Ravin N.V."/>
            <person name="Skryabin K.G."/>
        </authorList>
    </citation>
    <scope>NUCLEOTIDE SEQUENCE</scope>
    <source>
        <strain>768-20</strain>
    </source>
</reference>